<reference evidence="3" key="1">
    <citation type="submission" date="2017-09" db="EMBL/GenBank/DDBJ databases">
        <authorList>
            <person name="Varghese N."/>
            <person name="Submissions S."/>
        </authorList>
    </citation>
    <scope>NUCLEOTIDE SEQUENCE [LARGE SCALE GENOMIC DNA]</scope>
    <source>
        <strain evidence="3">MSL47</strain>
    </source>
</reference>
<feature type="transmembrane region" description="Helical" evidence="1">
    <location>
        <begin position="137"/>
        <end position="160"/>
    </location>
</feature>
<accession>A0A285FJY2</accession>
<protein>
    <submittedName>
        <fullName evidence="2">Uncharacterized protein</fullName>
    </submittedName>
</protein>
<proteinExistence type="predicted"/>
<evidence type="ECO:0000313" key="2">
    <source>
        <dbReference type="EMBL" id="SNY10646.1"/>
    </source>
</evidence>
<sequence length="172" mass="20263">MIAWWSVAFPGFGHYMLNQYFRATILTIVEVIINTLAHVNEAIVYTYCGQFELAKSILKPNWALGYIIIYFYTIWDSYRSPLIQNKMCHLAEFENERLDNIIFTSSELQYLELKSPITAAIYSFFFPTLGQLYNHRFLLGFYGGLIWLIGFYSGSFIRYIKFLSMRGYQIEN</sequence>
<organism evidence="2 3">
    <name type="scientific">Orenia metallireducens</name>
    <dbReference type="NCBI Taxonomy" id="1413210"/>
    <lineage>
        <taxon>Bacteria</taxon>
        <taxon>Bacillati</taxon>
        <taxon>Bacillota</taxon>
        <taxon>Clostridia</taxon>
        <taxon>Halanaerobiales</taxon>
        <taxon>Halobacteroidaceae</taxon>
        <taxon>Orenia</taxon>
    </lineage>
</organism>
<feature type="transmembrane region" description="Helical" evidence="1">
    <location>
        <begin position="57"/>
        <end position="75"/>
    </location>
</feature>
<name>A0A285FJY2_9FIRM</name>
<keyword evidence="3" id="KW-1185">Reference proteome</keyword>
<gene>
    <name evidence="2" type="ORF">SAMN06265827_10270</name>
</gene>
<dbReference type="AlphaFoldDB" id="A0A285FJY2"/>
<dbReference type="Proteomes" id="UP000219573">
    <property type="component" value="Unassembled WGS sequence"/>
</dbReference>
<keyword evidence="1" id="KW-0472">Membrane</keyword>
<dbReference type="EMBL" id="OBDZ01000002">
    <property type="protein sequence ID" value="SNY10646.1"/>
    <property type="molecule type" value="Genomic_DNA"/>
</dbReference>
<dbReference type="OrthoDB" id="1681403at2"/>
<dbReference type="RefSeq" id="WP_097016345.1">
    <property type="nucleotide sequence ID" value="NZ_OBDZ01000002.1"/>
</dbReference>
<keyword evidence="1" id="KW-0812">Transmembrane</keyword>
<evidence type="ECO:0000256" key="1">
    <source>
        <dbReference type="SAM" id="Phobius"/>
    </source>
</evidence>
<keyword evidence="1" id="KW-1133">Transmembrane helix</keyword>
<evidence type="ECO:0000313" key="3">
    <source>
        <dbReference type="Proteomes" id="UP000219573"/>
    </source>
</evidence>
<feature type="transmembrane region" description="Helical" evidence="1">
    <location>
        <begin position="20"/>
        <end position="37"/>
    </location>
</feature>